<evidence type="ECO:0000313" key="3">
    <source>
        <dbReference type="Proteomes" id="UP000299102"/>
    </source>
</evidence>
<keyword evidence="3" id="KW-1185">Reference proteome</keyword>
<name>A0A4C1U4X0_EUMVA</name>
<reference evidence="2 3" key="1">
    <citation type="journal article" date="2019" name="Commun. Biol.">
        <title>The bagworm genome reveals a unique fibroin gene that provides high tensile strength.</title>
        <authorList>
            <person name="Kono N."/>
            <person name="Nakamura H."/>
            <person name="Ohtoshi R."/>
            <person name="Tomita M."/>
            <person name="Numata K."/>
            <person name="Arakawa K."/>
        </authorList>
    </citation>
    <scope>NUCLEOTIDE SEQUENCE [LARGE SCALE GENOMIC DNA]</scope>
</reference>
<proteinExistence type="predicted"/>
<feature type="transmembrane region" description="Helical" evidence="1">
    <location>
        <begin position="12"/>
        <end position="32"/>
    </location>
</feature>
<dbReference type="Proteomes" id="UP000299102">
    <property type="component" value="Unassembled WGS sequence"/>
</dbReference>
<dbReference type="AlphaFoldDB" id="A0A4C1U4X0"/>
<sequence length="92" mass="10135">MPDCVTAHVGVRLFVVCMCACMPVYISILDVWGRSQCPQRRLYVEASHTLTPSSFISSTMAHTLCGEKPLFLRSYASLITKVAAHGNAHHIT</sequence>
<accession>A0A4C1U4X0</accession>
<keyword evidence="1" id="KW-0812">Transmembrane</keyword>
<comment type="caution">
    <text evidence="2">The sequence shown here is derived from an EMBL/GenBank/DDBJ whole genome shotgun (WGS) entry which is preliminary data.</text>
</comment>
<keyword evidence="1" id="KW-1133">Transmembrane helix</keyword>
<dbReference type="EMBL" id="BGZK01000127">
    <property type="protein sequence ID" value="GBP21308.1"/>
    <property type="molecule type" value="Genomic_DNA"/>
</dbReference>
<evidence type="ECO:0000313" key="2">
    <source>
        <dbReference type="EMBL" id="GBP21308.1"/>
    </source>
</evidence>
<organism evidence="2 3">
    <name type="scientific">Eumeta variegata</name>
    <name type="common">Bagworm moth</name>
    <name type="synonym">Eumeta japonica</name>
    <dbReference type="NCBI Taxonomy" id="151549"/>
    <lineage>
        <taxon>Eukaryota</taxon>
        <taxon>Metazoa</taxon>
        <taxon>Ecdysozoa</taxon>
        <taxon>Arthropoda</taxon>
        <taxon>Hexapoda</taxon>
        <taxon>Insecta</taxon>
        <taxon>Pterygota</taxon>
        <taxon>Neoptera</taxon>
        <taxon>Endopterygota</taxon>
        <taxon>Lepidoptera</taxon>
        <taxon>Glossata</taxon>
        <taxon>Ditrysia</taxon>
        <taxon>Tineoidea</taxon>
        <taxon>Psychidae</taxon>
        <taxon>Oiketicinae</taxon>
        <taxon>Eumeta</taxon>
    </lineage>
</organism>
<keyword evidence="1" id="KW-0472">Membrane</keyword>
<protein>
    <submittedName>
        <fullName evidence="2">Uncharacterized protein</fullName>
    </submittedName>
</protein>
<evidence type="ECO:0000256" key="1">
    <source>
        <dbReference type="SAM" id="Phobius"/>
    </source>
</evidence>
<gene>
    <name evidence="2" type="ORF">EVAR_11703_1</name>
</gene>